<evidence type="ECO:0000313" key="2">
    <source>
        <dbReference type="Proteomes" id="UP001307849"/>
    </source>
</evidence>
<comment type="caution">
    <text evidence="1">The sequence shown here is derived from an EMBL/GenBank/DDBJ whole genome shotgun (WGS) entry which is preliminary data.</text>
</comment>
<name>A0AAN8RPC0_9PEZI</name>
<keyword evidence="2" id="KW-1185">Reference proteome</keyword>
<sequence length="238" mass="27602">MELHYTNKYDEPRRVFASYNLRLDSREDPRAVFEDLVNNIKILLEDILRQPLSFWPLCQPRAVKPHPKFFRRIFWDCDCGMEMHADIPLDRSDSMKFQFIETSKSHIDVDSSKELPQNFQIYFCATGGCGRDVMRTLKSSDLRTDKDLFERLYRTYAEIRGWKLLFSFTHVHDISSGGAITHADIRKAADSGVSLDTPIHPCHMQKTTATSREKMYHTSTMTNIQSPIATRHPGLSAR</sequence>
<dbReference type="EMBL" id="JAVHJM010000014">
    <property type="protein sequence ID" value="KAK6498188.1"/>
    <property type="molecule type" value="Genomic_DNA"/>
</dbReference>
<gene>
    <name evidence="1" type="ORF">TWF506_004427</name>
</gene>
<dbReference type="Proteomes" id="UP001307849">
    <property type="component" value="Unassembled WGS sequence"/>
</dbReference>
<reference evidence="1 2" key="1">
    <citation type="submission" date="2019-10" db="EMBL/GenBank/DDBJ databases">
        <authorList>
            <person name="Palmer J.M."/>
        </authorList>
    </citation>
    <scope>NUCLEOTIDE SEQUENCE [LARGE SCALE GENOMIC DNA]</scope>
    <source>
        <strain evidence="1 2">TWF506</strain>
    </source>
</reference>
<protein>
    <submittedName>
        <fullName evidence="1">Uncharacterized protein</fullName>
    </submittedName>
</protein>
<accession>A0AAN8RPC0</accession>
<evidence type="ECO:0000313" key="1">
    <source>
        <dbReference type="EMBL" id="KAK6498188.1"/>
    </source>
</evidence>
<dbReference type="AlphaFoldDB" id="A0AAN8RPC0"/>
<organism evidence="1 2">
    <name type="scientific">Arthrobotrys conoides</name>
    <dbReference type="NCBI Taxonomy" id="74498"/>
    <lineage>
        <taxon>Eukaryota</taxon>
        <taxon>Fungi</taxon>
        <taxon>Dikarya</taxon>
        <taxon>Ascomycota</taxon>
        <taxon>Pezizomycotina</taxon>
        <taxon>Orbiliomycetes</taxon>
        <taxon>Orbiliales</taxon>
        <taxon>Orbiliaceae</taxon>
        <taxon>Arthrobotrys</taxon>
    </lineage>
</organism>
<proteinExistence type="predicted"/>